<keyword evidence="1" id="KW-1133">Transmembrane helix</keyword>
<keyword evidence="2" id="KW-0732">Signal</keyword>
<reference evidence="3 4" key="1">
    <citation type="submission" date="2018-09" db="EMBL/GenBank/DDBJ databases">
        <title>The draft genome of Acinetobacter sp. strains.</title>
        <authorList>
            <person name="Qin J."/>
            <person name="Feng Y."/>
            <person name="Zong Z."/>
        </authorList>
    </citation>
    <scope>NUCLEOTIDE SEQUENCE [LARGE SCALE GENOMIC DNA]</scope>
    <source>
        <strain evidence="3 4">WCHAc060001</strain>
    </source>
</reference>
<keyword evidence="1" id="KW-0812">Transmembrane</keyword>
<dbReference type="RefSeq" id="WP_121533584.1">
    <property type="nucleotide sequence ID" value="NZ_RCHE01000084.1"/>
</dbReference>
<accession>A0ABX9U2X0</accession>
<dbReference type="Proteomes" id="UP000273105">
    <property type="component" value="Unassembled WGS sequence"/>
</dbReference>
<dbReference type="EMBL" id="RCHE01000084">
    <property type="protein sequence ID" value="RLL36409.1"/>
    <property type="molecule type" value="Genomic_DNA"/>
</dbReference>
<evidence type="ECO:0000256" key="1">
    <source>
        <dbReference type="SAM" id="Phobius"/>
    </source>
</evidence>
<gene>
    <name evidence="3" type="ORF">D9K79_17890</name>
</gene>
<feature type="transmembrane region" description="Helical" evidence="1">
    <location>
        <begin position="62"/>
        <end position="83"/>
    </location>
</feature>
<name>A0ABX9U2X0_9GAMM</name>
<evidence type="ECO:0000256" key="2">
    <source>
        <dbReference type="SAM" id="SignalP"/>
    </source>
</evidence>
<sequence length="93" mass="9817">MDHLTQEQINNAMTKTYGTPRNFLNAVKKYGLGAAVSVALISNANAADVTATVDVTSVVSTITNGVTTVSSIGLAVLSLFVVIKIFKWVRSAM</sequence>
<protein>
    <recommendedName>
        <fullName evidence="5">Methyltransferase</fullName>
    </recommendedName>
</protein>
<dbReference type="Pfam" id="PF05356">
    <property type="entry name" value="Phage_Coat_B"/>
    <property type="match status" value="1"/>
</dbReference>
<proteinExistence type="predicted"/>
<evidence type="ECO:0008006" key="5">
    <source>
        <dbReference type="Google" id="ProtNLM"/>
    </source>
</evidence>
<dbReference type="SUPFAM" id="SSF57987">
    <property type="entry name" value="Inovirus (filamentous phage) major coat protein"/>
    <property type="match status" value="1"/>
</dbReference>
<evidence type="ECO:0000313" key="4">
    <source>
        <dbReference type="Proteomes" id="UP000273105"/>
    </source>
</evidence>
<comment type="caution">
    <text evidence="3">The sequence shown here is derived from an EMBL/GenBank/DDBJ whole genome shotgun (WGS) entry which is preliminary data.</text>
</comment>
<feature type="chain" id="PRO_5046799066" description="Methyltransferase" evidence="2">
    <location>
        <begin position="47"/>
        <end position="93"/>
    </location>
</feature>
<keyword evidence="4" id="KW-1185">Reference proteome</keyword>
<feature type="signal peptide" evidence="2">
    <location>
        <begin position="1"/>
        <end position="46"/>
    </location>
</feature>
<evidence type="ECO:0000313" key="3">
    <source>
        <dbReference type="EMBL" id="RLL36409.1"/>
    </source>
</evidence>
<dbReference type="InterPro" id="IPR008020">
    <property type="entry name" value="G8P"/>
</dbReference>
<organism evidence="3 4">
    <name type="scientific">Acinetobacter cumulans</name>
    <dbReference type="NCBI Taxonomy" id="2136182"/>
    <lineage>
        <taxon>Bacteria</taxon>
        <taxon>Pseudomonadati</taxon>
        <taxon>Pseudomonadota</taxon>
        <taxon>Gammaproteobacteria</taxon>
        <taxon>Moraxellales</taxon>
        <taxon>Moraxellaceae</taxon>
        <taxon>Acinetobacter</taxon>
    </lineage>
</organism>
<keyword evidence="1" id="KW-0472">Membrane</keyword>